<dbReference type="EMBL" id="MU277198">
    <property type="protein sequence ID" value="KAI0064442.1"/>
    <property type="molecule type" value="Genomic_DNA"/>
</dbReference>
<dbReference type="Proteomes" id="UP000814140">
    <property type="component" value="Unassembled WGS sequence"/>
</dbReference>
<comment type="caution">
    <text evidence="1">The sequence shown here is derived from an EMBL/GenBank/DDBJ whole genome shotgun (WGS) entry which is preliminary data.</text>
</comment>
<protein>
    <submittedName>
        <fullName evidence="1">Uncharacterized protein</fullName>
    </submittedName>
</protein>
<reference evidence="1" key="2">
    <citation type="journal article" date="2022" name="New Phytol.">
        <title>Evolutionary transition to the ectomycorrhizal habit in the genomes of a hyperdiverse lineage of mushroom-forming fungi.</title>
        <authorList>
            <person name="Looney B."/>
            <person name="Miyauchi S."/>
            <person name="Morin E."/>
            <person name="Drula E."/>
            <person name="Courty P.E."/>
            <person name="Kohler A."/>
            <person name="Kuo A."/>
            <person name="LaButti K."/>
            <person name="Pangilinan J."/>
            <person name="Lipzen A."/>
            <person name="Riley R."/>
            <person name="Andreopoulos W."/>
            <person name="He G."/>
            <person name="Johnson J."/>
            <person name="Nolan M."/>
            <person name="Tritt A."/>
            <person name="Barry K.W."/>
            <person name="Grigoriev I.V."/>
            <person name="Nagy L.G."/>
            <person name="Hibbett D."/>
            <person name="Henrissat B."/>
            <person name="Matheny P.B."/>
            <person name="Labbe J."/>
            <person name="Martin F.M."/>
        </authorList>
    </citation>
    <scope>NUCLEOTIDE SEQUENCE</scope>
    <source>
        <strain evidence="1">HHB10654</strain>
    </source>
</reference>
<sequence>MRRTRYQADYSWYGVESAIAWMMDLREEKLHHIKTPPGCPDPDSCWEEDPPPKFCYTPESITVIPFSNVRVITLDLFGTIIDRTTSVQRPIASLTPNLIHNFKYTPVHLHQLYVECEALKYRTCPDADHTTITREALSDLVAHAGLQVYSLLQIEEALHHLNGLLPHPEAMSSLRELLRRSLTLITLSPTVDILAFVRDSHVSGTPQSQSTSVPHLPLPPGAHLRSYASCQFLELARQIHPNIRKSQSLFVTAASYRALDASVLGFPTMWIRRNDALESQAVYAAGEKALTLSDLSHLPDNLSFTEPSTGIPQRSLPRAKRPAKITPFMDVFVPIQIYGIYQVALKLRLGGYGNSLYSYTVPS</sequence>
<name>A0ACB8T7E4_9AGAM</name>
<keyword evidence="2" id="KW-1185">Reference proteome</keyword>
<accession>A0ACB8T7E4</accession>
<organism evidence="1 2">
    <name type="scientific">Artomyces pyxidatus</name>
    <dbReference type="NCBI Taxonomy" id="48021"/>
    <lineage>
        <taxon>Eukaryota</taxon>
        <taxon>Fungi</taxon>
        <taxon>Dikarya</taxon>
        <taxon>Basidiomycota</taxon>
        <taxon>Agaricomycotina</taxon>
        <taxon>Agaricomycetes</taxon>
        <taxon>Russulales</taxon>
        <taxon>Auriscalpiaceae</taxon>
        <taxon>Artomyces</taxon>
    </lineage>
</organism>
<evidence type="ECO:0000313" key="1">
    <source>
        <dbReference type="EMBL" id="KAI0064442.1"/>
    </source>
</evidence>
<reference evidence="1" key="1">
    <citation type="submission" date="2021-03" db="EMBL/GenBank/DDBJ databases">
        <authorList>
            <consortium name="DOE Joint Genome Institute"/>
            <person name="Ahrendt S."/>
            <person name="Looney B.P."/>
            <person name="Miyauchi S."/>
            <person name="Morin E."/>
            <person name="Drula E."/>
            <person name="Courty P.E."/>
            <person name="Chicoki N."/>
            <person name="Fauchery L."/>
            <person name="Kohler A."/>
            <person name="Kuo A."/>
            <person name="Labutti K."/>
            <person name="Pangilinan J."/>
            <person name="Lipzen A."/>
            <person name="Riley R."/>
            <person name="Andreopoulos W."/>
            <person name="He G."/>
            <person name="Johnson J."/>
            <person name="Barry K.W."/>
            <person name="Grigoriev I.V."/>
            <person name="Nagy L."/>
            <person name="Hibbett D."/>
            <person name="Henrissat B."/>
            <person name="Matheny P.B."/>
            <person name="Labbe J."/>
            <person name="Martin F."/>
        </authorList>
    </citation>
    <scope>NUCLEOTIDE SEQUENCE</scope>
    <source>
        <strain evidence="1">HHB10654</strain>
    </source>
</reference>
<proteinExistence type="predicted"/>
<evidence type="ECO:0000313" key="2">
    <source>
        <dbReference type="Proteomes" id="UP000814140"/>
    </source>
</evidence>
<gene>
    <name evidence="1" type="ORF">BV25DRAFT_1914171</name>
</gene>